<keyword evidence="14" id="KW-1185">Reference proteome</keyword>
<dbReference type="SUPFAM" id="SSF56059">
    <property type="entry name" value="Glutathione synthetase ATP-binding domain-like"/>
    <property type="match status" value="1"/>
</dbReference>
<dbReference type="PANTHER" id="PTHR47453">
    <property type="entry name" value="PHOSPHOGLUCAN, WATER DIKINASE, CHLOROPLASTIC"/>
    <property type="match status" value="1"/>
</dbReference>
<feature type="region of interest" description="Disordered" evidence="11">
    <location>
        <begin position="795"/>
        <end position="814"/>
    </location>
</feature>
<comment type="subunit">
    <text evidence="3">Homodimer.</text>
</comment>
<gene>
    <name evidence="13" type="ORF">C2E20_7307</name>
</gene>
<dbReference type="Gene3D" id="3.30.1490.20">
    <property type="entry name" value="ATP-grasp fold, A domain"/>
    <property type="match status" value="1"/>
</dbReference>
<protein>
    <submittedName>
        <fullName evidence="13">Water chloroplastic</fullName>
    </submittedName>
</protein>
<evidence type="ECO:0000256" key="6">
    <source>
        <dbReference type="ARBA" id="ARBA00022741"/>
    </source>
</evidence>
<dbReference type="GO" id="GO:2001070">
    <property type="term" value="F:starch binding"/>
    <property type="evidence" value="ECO:0007669"/>
    <property type="project" value="InterPro"/>
</dbReference>
<keyword evidence="9" id="KW-0460">Magnesium</keyword>
<feature type="region of interest" description="Disordered" evidence="11">
    <location>
        <begin position="164"/>
        <end position="199"/>
    </location>
</feature>
<evidence type="ECO:0000256" key="1">
    <source>
        <dbReference type="ARBA" id="ARBA00001946"/>
    </source>
</evidence>
<dbReference type="OrthoDB" id="6123450at2759"/>
<comment type="cofactor">
    <cofactor evidence="1">
        <name>Mg(2+)</name>
        <dbReference type="ChEBI" id="CHEBI:18420"/>
    </cofactor>
</comment>
<accession>A0A2P6V4U6</accession>
<organism evidence="13 14">
    <name type="scientific">Micractinium conductrix</name>
    <dbReference type="NCBI Taxonomy" id="554055"/>
    <lineage>
        <taxon>Eukaryota</taxon>
        <taxon>Viridiplantae</taxon>
        <taxon>Chlorophyta</taxon>
        <taxon>core chlorophytes</taxon>
        <taxon>Trebouxiophyceae</taxon>
        <taxon>Chlorellales</taxon>
        <taxon>Chlorellaceae</taxon>
        <taxon>Chlorella clade</taxon>
        <taxon>Micractinium</taxon>
    </lineage>
</organism>
<evidence type="ECO:0000313" key="13">
    <source>
        <dbReference type="EMBL" id="PSC69113.1"/>
    </source>
</evidence>
<keyword evidence="4" id="KW-0808">Transferase</keyword>
<dbReference type="SUPFAM" id="SSF49452">
    <property type="entry name" value="Starch-binding domain-like"/>
    <property type="match status" value="1"/>
</dbReference>
<evidence type="ECO:0000256" key="2">
    <source>
        <dbReference type="ARBA" id="ARBA00007837"/>
    </source>
</evidence>
<evidence type="ECO:0000259" key="12">
    <source>
        <dbReference type="PROSITE" id="PS51166"/>
    </source>
</evidence>
<dbReference type="InterPro" id="IPR002044">
    <property type="entry name" value="CBM20"/>
</dbReference>
<dbReference type="Gene3D" id="3.30.470.20">
    <property type="entry name" value="ATP-grasp fold, B domain"/>
    <property type="match status" value="1"/>
</dbReference>
<comment type="caution">
    <text evidence="13">The sequence shown here is derived from an EMBL/GenBank/DDBJ whole genome shotgun (WGS) entry which is preliminary data.</text>
</comment>
<dbReference type="EMBL" id="LHPF02000029">
    <property type="protein sequence ID" value="PSC69113.1"/>
    <property type="molecule type" value="Genomic_DNA"/>
</dbReference>
<dbReference type="SMART" id="SM01065">
    <property type="entry name" value="CBM_2"/>
    <property type="match status" value="1"/>
</dbReference>
<evidence type="ECO:0000256" key="10">
    <source>
        <dbReference type="ARBA" id="ARBA00023277"/>
    </source>
</evidence>
<dbReference type="GO" id="GO:0005524">
    <property type="term" value="F:ATP binding"/>
    <property type="evidence" value="ECO:0007669"/>
    <property type="project" value="UniProtKB-KW"/>
</dbReference>
<name>A0A2P6V4U6_9CHLO</name>
<dbReference type="InterPro" id="IPR013815">
    <property type="entry name" value="ATP_grasp_subdomain_1"/>
</dbReference>
<dbReference type="InterPro" id="IPR013783">
    <property type="entry name" value="Ig-like_fold"/>
</dbReference>
<dbReference type="InterPro" id="IPR002192">
    <property type="entry name" value="PPDK_AMP/ATP-bd"/>
</dbReference>
<dbReference type="CDD" id="cd05467">
    <property type="entry name" value="CBM20"/>
    <property type="match status" value="1"/>
</dbReference>
<keyword evidence="10" id="KW-0119">Carbohydrate metabolism</keyword>
<evidence type="ECO:0000313" key="14">
    <source>
        <dbReference type="Proteomes" id="UP000239649"/>
    </source>
</evidence>
<dbReference type="Pfam" id="PF22973">
    <property type="entry name" value="GWD1_pHisD"/>
    <property type="match status" value="1"/>
</dbReference>
<dbReference type="PANTHER" id="PTHR47453:SF1">
    <property type="entry name" value="PHOSPHOGLUCAN, WATER DIKINASE, CHLOROPLASTIC"/>
    <property type="match status" value="1"/>
</dbReference>
<evidence type="ECO:0000256" key="4">
    <source>
        <dbReference type="ARBA" id="ARBA00022679"/>
    </source>
</evidence>
<dbReference type="AlphaFoldDB" id="A0A2P6V4U6"/>
<evidence type="ECO:0000256" key="8">
    <source>
        <dbReference type="ARBA" id="ARBA00022840"/>
    </source>
</evidence>
<keyword evidence="5" id="KW-0479">Metal-binding</keyword>
<dbReference type="InterPro" id="IPR013784">
    <property type="entry name" value="Carb-bd-like_fold"/>
</dbReference>
<dbReference type="InterPro" id="IPR054481">
    <property type="entry name" value="GWD1_pHisD"/>
</dbReference>
<feature type="domain" description="CBM20" evidence="12">
    <location>
        <begin position="66"/>
        <end position="169"/>
    </location>
</feature>
<feature type="region of interest" description="Disordered" evidence="11">
    <location>
        <begin position="14"/>
        <end position="58"/>
    </location>
</feature>
<feature type="compositionally biased region" description="Low complexity" evidence="11">
    <location>
        <begin position="27"/>
        <end position="58"/>
    </location>
</feature>
<dbReference type="Proteomes" id="UP000239649">
    <property type="component" value="Unassembled WGS sequence"/>
</dbReference>
<keyword evidence="7" id="KW-0418">Kinase</keyword>
<dbReference type="Gene3D" id="2.60.40.10">
    <property type="entry name" value="Immunoglobulins"/>
    <property type="match status" value="1"/>
</dbReference>
<dbReference type="Pfam" id="PF01326">
    <property type="entry name" value="PPDK_N"/>
    <property type="match status" value="1"/>
</dbReference>
<comment type="similarity">
    <text evidence="2">Belongs to the PEP-utilizing enzyme family.</text>
</comment>
<dbReference type="PROSITE" id="PS51166">
    <property type="entry name" value="CBM20"/>
    <property type="match status" value="1"/>
</dbReference>
<evidence type="ECO:0000256" key="11">
    <source>
        <dbReference type="SAM" id="MobiDB-lite"/>
    </source>
</evidence>
<dbReference type="STRING" id="554055.A0A2P6V4U6"/>
<evidence type="ECO:0000256" key="5">
    <source>
        <dbReference type="ARBA" id="ARBA00022723"/>
    </source>
</evidence>
<sequence>MRAALTAALPAAGVQGTRRAVPAASGPRAARLPHAAAQRQRAAQPSRRRAGAAPAARRAPLRVAAAADGGNVPVRISVEQKVKFGEVLRLVGSHPALGNWEVDNGPHMTWQEGHVWTAEVSLPAGAELEFKCVRVKSDGQGDAKWEPGSNHKLSVPQADRVTMTVDWGGKPPAPEPSRGSRLGSMDGGDGGYSSGSAGSSFDDSMALLPQWQGKELRFMQSNEHSRERSGSWSTGGLEGPALHLVAGDREAPNWLAKLGVVKELLVDQAHAQRPDLDALAHAYIYMQWIATGALECVEGGGHHRPNRHAELARMVFRSLEWVIGEQGHTSPMVALTGRRLQSRLPSFTDNFTQSVPLTRIRDIAHRNDIPKDLKAEIKHTLQNKLHRNAGPEDLHTTEAMLARITANPGEFNESFVNEFRTFTAELRDFFNAGSLTDMLDTIRDGMDDANGRLLEHFSGAKGRLDAAGEHADQNMMVDALHGVTTVRAVLVSGLSSGLRNDAPDRALAMRQKWRQCEVRAEDYAFVLLSRFINSVENKGGAGGIASGSDGAWALPIGALVLGLRYLGLGGYASQECMAVEHELAAWQKAGGFSERDNALRLKATLQRLRRLTETYSQLMLDAYAGRAEVMGRALGLERERYLVFTEAEIRASLVFQISKLCSLLIKATNIASAGSPWDVVMAGTAEGVLLRVPCLQPGCLDGAGGQDCVLLVDSATGDEEVAALGGNLRGIILRHDLPHLSHLGVRARQEGVVFVTCEDNEALGSQALPHVGSRLRLHAAADGVHLSPAGAAADGARAGSNGAGGGKGAARAVAPPVEKTRSVTVVPLQDATAATSGAKAAACGELLRLAAACSDAASSRSNGGGNGASSGTPILRAADGVVLPFGCMEAALAADGQQGRYYELLGQLRGALGSGGGSSAASLAALDGICAGLQGLLAGLRIPQQALQQVSGAFKPGATVICRSSANVEDLAGMSGAGLYESIPNVDSTDAAAVQAAVAGVWASLFSRRAVLSRHAAGVPQEAACMAVVVQQQLNPDLCFVLHTRHPVTGDNNVLSAELAPGLGETLAAGTRGSPWRLEVEKGSAAVTVAAFASFGKALLPPGAAAGLAATNGAVYAPPSSVGGNTVLAPPPAALQAGMHPQTVDYSQQPMSVSADVREGVARRLLAVSATLEHEFGAAQDVEGCFVGDDLYVVQTRPQP</sequence>
<keyword evidence="6" id="KW-0547">Nucleotide-binding</keyword>
<reference evidence="13 14" key="1">
    <citation type="journal article" date="2018" name="Plant J.">
        <title>Genome sequences of Chlorella sorokiniana UTEX 1602 and Micractinium conductrix SAG 241.80: implications to maltose excretion by a green alga.</title>
        <authorList>
            <person name="Arriola M.B."/>
            <person name="Velmurugan N."/>
            <person name="Zhang Y."/>
            <person name="Plunkett M.H."/>
            <person name="Hondzo H."/>
            <person name="Barney B.M."/>
        </authorList>
    </citation>
    <scope>NUCLEOTIDE SEQUENCE [LARGE SCALE GENOMIC DNA]</scope>
    <source>
        <strain evidence="13 14">SAG 241.80</strain>
    </source>
</reference>
<evidence type="ECO:0000256" key="7">
    <source>
        <dbReference type="ARBA" id="ARBA00022777"/>
    </source>
</evidence>
<dbReference type="GO" id="GO:0046872">
    <property type="term" value="F:metal ion binding"/>
    <property type="evidence" value="ECO:0007669"/>
    <property type="project" value="UniProtKB-KW"/>
</dbReference>
<evidence type="ECO:0000256" key="3">
    <source>
        <dbReference type="ARBA" id="ARBA00011738"/>
    </source>
</evidence>
<dbReference type="Pfam" id="PF00686">
    <property type="entry name" value="CBM_20"/>
    <property type="match status" value="1"/>
</dbReference>
<keyword evidence="8" id="KW-0067">ATP-binding</keyword>
<proteinExistence type="inferred from homology"/>
<dbReference type="GO" id="GO:0016301">
    <property type="term" value="F:kinase activity"/>
    <property type="evidence" value="ECO:0007669"/>
    <property type="project" value="UniProtKB-KW"/>
</dbReference>
<evidence type="ECO:0000256" key="9">
    <source>
        <dbReference type="ARBA" id="ARBA00022842"/>
    </source>
</evidence>